<protein>
    <submittedName>
        <fullName evidence="2">Uncharacterized protein</fullName>
    </submittedName>
</protein>
<feature type="chain" id="PRO_5011767894" evidence="1">
    <location>
        <begin position="22"/>
        <end position="92"/>
    </location>
</feature>
<dbReference type="RefSeq" id="WP_090933417.1">
    <property type="nucleotide sequence ID" value="NZ_FOTS01000006.1"/>
</dbReference>
<reference evidence="3" key="1">
    <citation type="submission" date="2016-10" db="EMBL/GenBank/DDBJ databases">
        <authorList>
            <person name="Varghese N."/>
            <person name="Submissions S."/>
        </authorList>
    </citation>
    <scope>NUCLEOTIDE SEQUENCE [LARGE SCALE GENOMIC DNA]</scope>
    <source>
        <strain evidence="3">DSM 13327</strain>
    </source>
</reference>
<organism evidence="2 3">
    <name type="scientific">Pelosinus propionicus DSM 13327</name>
    <dbReference type="NCBI Taxonomy" id="1123291"/>
    <lineage>
        <taxon>Bacteria</taxon>
        <taxon>Bacillati</taxon>
        <taxon>Bacillota</taxon>
        <taxon>Negativicutes</taxon>
        <taxon>Selenomonadales</taxon>
        <taxon>Sporomusaceae</taxon>
        <taxon>Pelosinus</taxon>
    </lineage>
</organism>
<accession>A0A1I4I3D4</accession>
<feature type="signal peptide" evidence="1">
    <location>
        <begin position="1"/>
        <end position="21"/>
    </location>
</feature>
<dbReference type="AlphaFoldDB" id="A0A1I4I3D4"/>
<keyword evidence="3" id="KW-1185">Reference proteome</keyword>
<dbReference type="OrthoDB" id="1684005at2"/>
<dbReference type="EMBL" id="FOTS01000006">
    <property type="protein sequence ID" value="SFL48948.1"/>
    <property type="molecule type" value="Genomic_DNA"/>
</dbReference>
<dbReference type="Proteomes" id="UP000199520">
    <property type="component" value="Unassembled WGS sequence"/>
</dbReference>
<keyword evidence="1" id="KW-0732">Signal</keyword>
<gene>
    <name evidence="2" type="ORF">SAMN04490355_1006100</name>
</gene>
<proteinExistence type="predicted"/>
<name>A0A1I4I3D4_9FIRM</name>
<evidence type="ECO:0000313" key="3">
    <source>
        <dbReference type="Proteomes" id="UP000199520"/>
    </source>
</evidence>
<sequence>MKKKMLIITALAALIAVPVFAAAKDQVKEQCGPANGNHQQMIQQAVKDGTISSNEAATLNESMEKVAPIMEKIRKNHGMMQSADNDAAESCK</sequence>
<evidence type="ECO:0000256" key="1">
    <source>
        <dbReference type="SAM" id="SignalP"/>
    </source>
</evidence>
<evidence type="ECO:0000313" key="2">
    <source>
        <dbReference type="EMBL" id="SFL48948.1"/>
    </source>
</evidence>